<feature type="transmembrane region" description="Helical" evidence="6">
    <location>
        <begin position="228"/>
        <end position="248"/>
    </location>
</feature>
<dbReference type="RefSeq" id="XP_005764265.1">
    <property type="nucleotide sequence ID" value="XM_005764208.1"/>
</dbReference>
<organism evidence="8 9">
    <name type="scientific">Emiliania huxleyi (strain CCMP1516)</name>
    <dbReference type="NCBI Taxonomy" id="280463"/>
    <lineage>
        <taxon>Eukaryota</taxon>
        <taxon>Haptista</taxon>
        <taxon>Haptophyta</taxon>
        <taxon>Prymnesiophyceae</taxon>
        <taxon>Isochrysidales</taxon>
        <taxon>Noelaerhabdaceae</taxon>
        <taxon>Emiliania</taxon>
    </lineage>
</organism>
<dbReference type="PROSITE" id="PS00216">
    <property type="entry name" value="SUGAR_TRANSPORT_1"/>
    <property type="match status" value="1"/>
</dbReference>
<feature type="transmembrane region" description="Helical" evidence="6">
    <location>
        <begin position="371"/>
        <end position="389"/>
    </location>
</feature>
<dbReference type="KEGG" id="ehx:EMIHUDRAFT_104516"/>
<keyword evidence="2 6" id="KW-0812">Transmembrane</keyword>
<proteinExistence type="predicted"/>
<dbReference type="SUPFAM" id="SSF103473">
    <property type="entry name" value="MFS general substrate transporter"/>
    <property type="match status" value="1"/>
</dbReference>
<evidence type="ECO:0000256" key="1">
    <source>
        <dbReference type="ARBA" id="ARBA00004141"/>
    </source>
</evidence>
<dbReference type="Pfam" id="PF07690">
    <property type="entry name" value="MFS_1"/>
    <property type="match status" value="1"/>
</dbReference>
<feature type="transmembrane region" description="Helical" evidence="6">
    <location>
        <begin position="401"/>
        <end position="424"/>
    </location>
</feature>
<accession>A0A0D3IKQ1</accession>
<dbReference type="PANTHER" id="PTHR24064">
    <property type="entry name" value="SOLUTE CARRIER FAMILY 22 MEMBER"/>
    <property type="match status" value="1"/>
</dbReference>
<evidence type="ECO:0000256" key="4">
    <source>
        <dbReference type="ARBA" id="ARBA00023136"/>
    </source>
</evidence>
<evidence type="ECO:0000313" key="8">
    <source>
        <dbReference type="EnsemblProtists" id="EOD11836"/>
    </source>
</evidence>
<feature type="region of interest" description="Disordered" evidence="5">
    <location>
        <begin position="279"/>
        <end position="304"/>
    </location>
</feature>
<keyword evidence="3 6" id="KW-1133">Transmembrane helix</keyword>
<dbReference type="InterPro" id="IPR005828">
    <property type="entry name" value="MFS_sugar_transport-like"/>
</dbReference>
<dbReference type="eggNOG" id="KOG0255">
    <property type="taxonomic scope" value="Eukaryota"/>
</dbReference>
<evidence type="ECO:0000256" key="5">
    <source>
        <dbReference type="SAM" id="MobiDB-lite"/>
    </source>
</evidence>
<dbReference type="GO" id="GO:0022857">
    <property type="term" value="F:transmembrane transporter activity"/>
    <property type="evidence" value="ECO:0007669"/>
    <property type="project" value="InterPro"/>
</dbReference>
<feature type="transmembrane region" description="Helical" evidence="6">
    <location>
        <begin position="430"/>
        <end position="450"/>
    </location>
</feature>
<evidence type="ECO:0000256" key="6">
    <source>
        <dbReference type="SAM" id="Phobius"/>
    </source>
</evidence>
<dbReference type="InterPro" id="IPR036259">
    <property type="entry name" value="MFS_trans_sf"/>
</dbReference>
<dbReference type="InterPro" id="IPR020846">
    <property type="entry name" value="MFS_dom"/>
</dbReference>
<dbReference type="Pfam" id="PF00083">
    <property type="entry name" value="Sugar_tr"/>
    <property type="match status" value="1"/>
</dbReference>
<dbReference type="AlphaFoldDB" id="A0A0D3IKQ1"/>
<sequence>MVQQPSDDSCWSAEDPKKAHSDEAVTIDAYFCRIGEFGRYQRSHYAVVAGAWVACAWITFSMVFVNARPAWLAVAEGTTTTPCDDPDAWTIADTAQSVGAEWRLVCADGYRRASLDSLYFLGFLIGASALGAASDRYGRRKACAVSAGIAAGGSLASAFAPSFGAFAVLRFLAGIGVGGLGSDCYVLASEFIGPSWQSRTGNAQAAIFAVGGTLLAPVALCMPGWRSLALVSALPAAAYVPVFLLGVAESPRWLLAQGRADEAARVLLRVGVVNGATAQGTPPPKLATSGGGGGGGGAGAQTSGRDEAAGELRSLHANFALSVAVEIPADLLAGWLCDRVGRKITLAAAFGAAGALCLSCAVLPASLTAGAAMLGKFAISAAFAIVFVYTAELFPTPLRNVGMGVSSSAARIGGMAAPSVILLADLLGARAPNVVFGSAGAVACCGVLLLPETKGRPMPETVADCDDARGRSSRRRNSMSTRKLRVAPLSESDGDAPVDEGAPVVWSPASESFGTTQLQLSN</sequence>
<keyword evidence="9" id="KW-1185">Reference proteome</keyword>
<name>A0A0D3IKQ1_EMIH1</name>
<evidence type="ECO:0000256" key="3">
    <source>
        <dbReference type="ARBA" id="ARBA00022989"/>
    </source>
</evidence>
<feature type="compositionally biased region" description="Basic residues" evidence="5">
    <location>
        <begin position="471"/>
        <end position="485"/>
    </location>
</feature>
<evidence type="ECO:0000313" key="9">
    <source>
        <dbReference type="Proteomes" id="UP000013827"/>
    </source>
</evidence>
<dbReference type="PaxDb" id="2903-EOD11836"/>
<feature type="transmembrane region" description="Helical" evidence="6">
    <location>
        <begin position="45"/>
        <end position="65"/>
    </location>
</feature>
<comment type="subcellular location">
    <subcellularLocation>
        <location evidence="1">Membrane</location>
        <topology evidence="1">Multi-pass membrane protein</topology>
    </subcellularLocation>
</comment>
<reference evidence="8" key="2">
    <citation type="submission" date="2024-10" db="UniProtKB">
        <authorList>
            <consortium name="EnsemblProtists"/>
        </authorList>
    </citation>
    <scope>IDENTIFICATION</scope>
</reference>
<feature type="transmembrane region" description="Helical" evidence="6">
    <location>
        <begin position="344"/>
        <end position="365"/>
    </location>
</feature>
<dbReference type="STRING" id="2903.R1DLU7"/>
<feature type="compositionally biased region" description="Gly residues" evidence="5">
    <location>
        <begin position="289"/>
        <end position="299"/>
    </location>
</feature>
<feature type="region of interest" description="Disordered" evidence="5">
    <location>
        <begin position="459"/>
        <end position="522"/>
    </location>
</feature>
<dbReference type="EnsemblProtists" id="EOD11836">
    <property type="protein sequence ID" value="EOD11836"/>
    <property type="gene ID" value="EMIHUDRAFT_104516"/>
</dbReference>
<dbReference type="PROSITE" id="PS50850">
    <property type="entry name" value="MFS"/>
    <property type="match status" value="1"/>
</dbReference>
<feature type="domain" description="Major facilitator superfamily (MFS) profile" evidence="7">
    <location>
        <begin position="47"/>
        <end position="455"/>
    </location>
</feature>
<dbReference type="OMA" id="RIIYCTL"/>
<dbReference type="Proteomes" id="UP000013827">
    <property type="component" value="Unassembled WGS sequence"/>
</dbReference>
<dbReference type="Gene3D" id="1.20.1250.20">
    <property type="entry name" value="MFS general substrate transporter like domains"/>
    <property type="match status" value="2"/>
</dbReference>
<feature type="transmembrane region" description="Helical" evidence="6">
    <location>
        <begin position="117"/>
        <end position="133"/>
    </location>
</feature>
<reference evidence="9" key="1">
    <citation type="journal article" date="2013" name="Nature">
        <title>Pan genome of the phytoplankton Emiliania underpins its global distribution.</title>
        <authorList>
            <person name="Read B.A."/>
            <person name="Kegel J."/>
            <person name="Klute M.J."/>
            <person name="Kuo A."/>
            <person name="Lefebvre S.C."/>
            <person name="Maumus F."/>
            <person name="Mayer C."/>
            <person name="Miller J."/>
            <person name="Monier A."/>
            <person name="Salamov A."/>
            <person name="Young J."/>
            <person name="Aguilar M."/>
            <person name="Claverie J.M."/>
            <person name="Frickenhaus S."/>
            <person name="Gonzalez K."/>
            <person name="Herman E.K."/>
            <person name="Lin Y.C."/>
            <person name="Napier J."/>
            <person name="Ogata H."/>
            <person name="Sarno A.F."/>
            <person name="Shmutz J."/>
            <person name="Schroeder D."/>
            <person name="de Vargas C."/>
            <person name="Verret F."/>
            <person name="von Dassow P."/>
            <person name="Valentin K."/>
            <person name="Van de Peer Y."/>
            <person name="Wheeler G."/>
            <person name="Dacks J.B."/>
            <person name="Delwiche C.F."/>
            <person name="Dyhrman S.T."/>
            <person name="Glockner G."/>
            <person name="John U."/>
            <person name="Richards T."/>
            <person name="Worden A.Z."/>
            <person name="Zhang X."/>
            <person name="Grigoriev I.V."/>
            <person name="Allen A.E."/>
            <person name="Bidle K."/>
            <person name="Borodovsky M."/>
            <person name="Bowler C."/>
            <person name="Brownlee C."/>
            <person name="Cock J.M."/>
            <person name="Elias M."/>
            <person name="Gladyshev V.N."/>
            <person name="Groth M."/>
            <person name="Guda C."/>
            <person name="Hadaegh A."/>
            <person name="Iglesias-Rodriguez M.D."/>
            <person name="Jenkins J."/>
            <person name="Jones B.M."/>
            <person name="Lawson T."/>
            <person name="Leese F."/>
            <person name="Lindquist E."/>
            <person name="Lobanov A."/>
            <person name="Lomsadze A."/>
            <person name="Malik S.B."/>
            <person name="Marsh M.E."/>
            <person name="Mackinder L."/>
            <person name="Mock T."/>
            <person name="Mueller-Roeber B."/>
            <person name="Pagarete A."/>
            <person name="Parker M."/>
            <person name="Probert I."/>
            <person name="Quesneville H."/>
            <person name="Raines C."/>
            <person name="Rensing S.A."/>
            <person name="Riano-Pachon D.M."/>
            <person name="Richier S."/>
            <person name="Rokitta S."/>
            <person name="Shiraiwa Y."/>
            <person name="Soanes D.M."/>
            <person name="van der Giezen M."/>
            <person name="Wahlund T.M."/>
            <person name="Williams B."/>
            <person name="Wilson W."/>
            <person name="Wolfe G."/>
            <person name="Wurch L.L."/>
        </authorList>
    </citation>
    <scope>NUCLEOTIDE SEQUENCE</scope>
</reference>
<evidence type="ECO:0000256" key="2">
    <source>
        <dbReference type="ARBA" id="ARBA00022692"/>
    </source>
</evidence>
<feature type="transmembrane region" description="Helical" evidence="6">
    <location>
        <begin position="145"/>
        <end position="173"/>
    </location>
</feature>
<dbReference type="GO" id="GO:0016020">
    <property type="term" value="C:membrane"/>
    <property type="evidence" value="ECO:0007669"/>
    <property type="project" value="UniProtKB-SubCell"/>
</dbReference>
<dbReference type="GeneID" id="17258095"/>
<keyword evidence="4 6" id="KW-0472">Membrane</keyword>
<protein>
    <recommendedName>
        <fullName evidence="7">Major facilitator superfamily (MFS) profile domain-containing protein</fullName>
    </recommendedName>
</protein>
<dbReference type="InterPro" id="IPR005829">
    <property type="entry name" value="Sugar_transporter_CS"/>
</dbReference>
<evidence type="ECO:0000259" key="7">
    <source>
        <dbReference type="PROSITE" id="PS50850"/>
    </source>
</evidence>
<dbReference type="InterPro" id="IPR011701">
    <property type="entry name" value="MFS"/>
</dbReference>
<dbReference type="HOGENOM" id="CLU_001265_33_5_1"/>
<feature type="compositionally biased region" description="Polar residues" evidence="5">
    <location>
        <begin position="509"/>
        <end position="522"/>
    </location>
</feature>